<accession>A0ABZ1WKG4</accession>
<dbReference type="Gene3D" id="3.40.50.300">
    <property type="entry name" value="P-loop containing nucleotide triphosphate hydrolases"/>
    <property type="match status" value="1"/>
</dbReference>
<dbReference type="Pfam" id="PF20030">
    <property type="entry name" value="bpMoxR"/>
    <property type="match status" value="1"/>
</dbReference>
<dbReference type="Pfam" id="PF17868">
    <property type="entry name" value="AAA_lid_8"/>
    <property type="match status" value="1"/>
</dbReference>
<feature type="region of interest" description="Disordered" evidence="1">
    <location>
        <begin position="208"/>
        <end position="234"/>
    </location>
</feature>
<feature type="region of interest" description="Disordered" evidence="1">
    <location>
        <begin position="1"/>
        <end position="24"/>
    </location>
</feature>
<gene>
    <name evidence="3" type="ORF">OG469_40005</name>
</gene>
<dbReference type="RefSeq" id="WP_329611799.1">
    <property type="nucleotide sequence ID" value="NZ_CP108482.1"/>
</dbReference>
<feature type="compositionally biased region" description="Low complexity" evidence="1">
    <location>
        <begin position="211"/>
        <end position="226"/>
    </location>
</feature>
<dbReference type="SMART" id="SM00382">
    <property type="entry name" value="AAA"/>
    <property type="match status" value="1"/>
</dbReference>
<dbReference type="InterPro" id="IPR027417">
    <property type="entry name" value="P-loop_NTPase"/>
</dbReference>
<keyword evidence="4" id="KW-1185">Reference proteome</keyword>
<evidence type="ECO:0000256" key="1">
    <source>
        <dbReference type="SAM" id="MobiDB-lite"/>
    </source>
</evidence>
<sequence>MTETSTHPTTDPAATGPASPTSPAGDAELVAAAVAAAGRGMTDRETVAEVVTLCAVAGEHLLVVGPPGTGKSEAVRRVAAQFGGRYFEYLLGRFTEPNELFGPVDLRQLREGRVEFETAGMLPEADVAFLDEVFLGSTAVLNTLLGLLNERVFRRGRTVLASPLRVCVGAANHLPDDPALAAFADRFLARVFVEPVADARLEELLEEGRRPAPAQACPDSPDSPDSPGGPGGPAGLLAAVDRLAAAARTCDLDEVTPLVAAALRRLRGAGVPVSDRRAVRSQSLVAAAAVLDGRSTASARDLWVLPLIAPTADTQALARDTLADLIEKAANRSLVHAAEELSRSTAARAERIARTGTALLADHRGLPAGRDSRLRLEAALREIDAGFDPADLPAVLAGIRAELVAAVAPS</sequence>
<dbReference type="Proteomes" id="UP001432014">
    <property type="component" value="Chromosome"/>
</dbReference>
<name>A0ABZ1WKG4_9ACTN</name>
<feature type="compositionally biased region" description="Low complexity" evidence="1">
    <location>
        <begin position="8"/>
        <end position="24"/>
    </location>
</feature>
<feature type="domain" description="AAA+ ATPase" evidence="2">
    <location>
        <begin position="57"/>
        <end position="197"/>
    </location>
</feature>
<proteinExistence type="predicted"/>
<dbReference type="InterPro" id="IPR003593">
    <property type="entry name" value="AAA+_ATPase"/>
</dbReference>
<dbReference type="CDD" id="cd00009">
    <property type="entry name" value="AAA"/>
    <property type="match status" value="1"/>
</dbReference>
<dbReference type="InterPro" id="IPR045427">
    <property type="entry name" value="MoxR"/>
</dbReference>
<organism evidence="3 4">
    <name type="scientific">Kitasatospora herbaricolor</name>
    <dbReference type="NCBI Taxonomy" id="68217"/>
    <lineage>
        <taxon>Bacteria</taxon>
        <taxon>Bacillati</taxon>
        <taxon>Actinomycetota</taxon>
        <taxon>Actinomycetes</taxon>
        <taxon>Kitasatosporales</taxon>
        <taxon>Streptomycetaceae</taxon>
        <taxon>Kitasatospora</taxon>
    </lineage>
</organism>
<protein>
    <submittedName>
        <fullName evidence="3">AAA family ATPase</fullName>
    </submittedName>
</protein>
<evidence type="ECO:0000259" key="2">
    <source>
        <dbReference type="SMART" id="SM00382"/>
    </source>
</evidence>
<dbReference type="InterPro" id="IPR050513">
    <property type="entry name" value="RavA_ATPases"/>
</dbReference>
<evidence type="ECO:0000313" key="3">
    <source>
        <dbReference type="EMBL" id="WUS61139.1"/>
    </source>
</evidence>
<dbReference type="PANTHER" id="PTHR32204:SF0">
    <property type="entry name" value="ATPASE RAVA"/>
    <property type="match status" value="1"/>
</dbReference>
<dbReference type="PANTHER" id="PTHR32204">
    <property type="entry name" value="ATPASE RAVA"/>
    <property type="match status" value="1"/>
</dbReference>
<dbReference type="EMBL" id="CP108482">
    <property type="protein sequence ID" value="WUS61139.1"/>
    <property type="molecule type" value="Genomic_DNA"/>
</dbReference>
<dbReference type="InterPro" id="IPR041538">
    <property type="entry name" value="RavA-like_AAA_lid"/>
</dbReference>
<dbReference type="SUPFAM" id="SSF52540">
    <property type="entry name" value="P-loop containing nucleoside triphosphate hydrolases"/>
    <property type="match status" value="1"/>
</dbReference>
<evidence type="ECO:0000313" key="4">
    <source>
        <dbReference type="Proteomes" id="UP001432014"/>
    </source>
</evidence>
<reference evidence="3 4" key="1">
    <citation type="submission" date="2022-10" db="EMBL/GenBank/DDBJ databases">
        <title>The complete genomes of actinobacterial strains from the NBC collection.</title>
        <authorList>
            <person name="Joergensen T.S."/>
            <person name="Alvarez Arevalo M."/>
            <person name="Sterndorff E.B."/>
            <person name="Faurdal D."/>
            <person name="Vuksanovic O."/>
            <person name="Mourched A.-S."/>
            <person name="Charusanti P."/>
            <person name="Shaw S."/>
            <person name="Blin K."/>
            <person name="Weber T."/>
        </authorList>
    </citation>
    <scope>NUCLEOTIDE SEQUENCE [LARGE SCALE GENOMIC DNA]</scope>
    <source>
        <strain evidence="3 4">NBC_01247</strain>
    </source>
</reference>